<proteinExistence type="predicted"/>
<dbReference type="Proteomes" id="UP001165101">
    <property type="component" value="Unassembled WGS sequence"/>
</dbReference>
<evidence type="ECO:0000313" key="1">
    <source>
        <dbReference type="EMBL" id="GME94274.1"/>
    </source>
</evidence>
<organism evidence="1 2">
    <name type="scientific">Candida boidinii</name>
    <name type="common">Yeast</name>
    <dbReference type="NCBI Taxonomy" id="5477"/>
    <lineage>
        <taxon>Eukaryota</taxon>
        <taxon>Fungi</taxon>
        <taxon>Dikarya</taxon>
        <taxon>Ascomycota</taxon>
        <taxon>Saccharomycotina</taxon>
        <taxon>Pichiomycetes</taxon>
        <taxon>Pichiales</taxon>
        <taxon>Pichiaceae</taxon>
        <taxon>Ogataea</taxon>
        <taxon>Ogataea/Candida clade</taxon>
    </lineage>
</organism>
<name>A0ACB5TT30_CANBO</name>
<keyword evidence="2" id="KW-1185">Reference proteome</keyword>
<gene>
    <name evidence="1" type="ORF">Cboi01_000345900</name>
</gene>
<evidence type="ECO:0000313" key="2">
    <source>
        <dbReference type="Proteomes" id="UP001165101"/>
    </source>
</evidence>
<protein>
    <submittedName>
        <fullName evidence="1">Unnamed protein product</fullName>
    </submittedName>
</protein>
<reference evidence="1" key="1">
    <citation type="submission" date="2023-04" db="EMBL/GenBank/DDBJ databases">
        <title>Candida boidinii NBRC 1967.</title>
        <authorList>
            <person name="Ichikawa N."/>
            <person name="Sato H."/>
            <person name="Tonouchi N."/>
        </authorList>
    </citation>
    <scope>NUCLEOTIDE SEQUENCE</scope>
    <source>
        <strain evidence="1">NBRC 1967</strain>
    </source>
</reference>
<comment type="caution">
    <text evidence="1">The sequence shown here is derived from an EMBL/GenBank/DDBJ whole genome shotgun (WGS) entry which is preliminary data.</text>
</comment>
<dbReference type="EMBL" id="BSXV01001901">
    <property type="protein sequence ID" value="GME94274.1"/>
    <property type="molecule type" value="Genomic_DNA"/>
</dbReference>
<accession>A0ACB5TT30</accession>
<sequence>MKFSTISIAALSAQVMSGALAADSFNGEEITLTVSSESDEINGKGLTSIHEGAGINYVFLADGNTELYYDADKKVVYQPFLESSYQFLAAIGSYFALTVTSSGNEFTFDDEGVLYLNGSSSGFYAFV</sequence>